<dbReference type="CDD" id="cd00371">
    <property type="entry name" value="HMA"/>
    <property type="match status" value="1"/>
</dbReference>
<dbReference type="OrthoDB" id="9813965at2"/>
<dbReference type="PRINTS" id="PR00944">
    <property type="entry name" value="CUEXPORT"/>
</dbReference>
<dbReference type="EMBL" id="FNOK01000014">
    <property type="protein sequence ID" value="SDX72625.1"/>
    <property type="molecule type" value="Genomic_DNA"/>
</dbReference>
<proteinExistence type="predicted"/>
<accession>A0A1H3E1R2</accession>
<dbReference type="InterPro" id="IPR006121">
    <property type="entry name" value="HMA_dom"/>
</dbReference>
<dbReference type="InterPro" id="IPR036163">
    <property type="entry name" value="HMA_dom_sf"/>
</dbReference>
<dbReference type="Gene3D" id="3.30.70.100">
    <property type="match status" value="1"/>
</dbReference>
<dbReference type="STRING" id="418495.SAMN05216215_101465"/>
<dbReference type="NCBIfam" id="TIGR00003">
    <property type="entry name" value="copper ion binding protein"/>
    <property type="match status" value="1"/>
</dbReference>
<reference evidence="5" key="1">
    <citation type="submission" date="2016-10" db="EMBL/GenBank/DDBJ databases">
        <authorList>
            <person name="Varghese N."/>
            <person name="Submissions S."/>
        </authorList>
    </citation>
    <scope>NUCLEOTIDE SEQUENCE [LARGE SCALE GENOMIC DNA]</scope>
    <source>
        <strain evidence="5">CGMCC 4.3530</strain>
    </source>
</reference>
<feature type="domain" description="HMA" evidence="3">
    <location>
        <begin position="2"/>
        <end position="67"/>
    </location>
</feature>
<evidence type="ECO:0000256" key="1">
    <source>
        <dbReference type="ARBA" id="ARBA00022723"/>
    </source>
</evidence>
<organism evidence="4 5">
    <name type="scientific">Saccharopolyspora shandongensis</name>
    <dbReference type="NCBI Taxonomy" id="418495"/>
    <lineage>
        <taxon>Bacteria</taxon>
        <taxon>Bacillati</taxon>
        <taxon>Actinomycetota</taxon>
        <taxon>Actinomycetes</taxon>
        <taxon>Pseudonocardiales</taxon>
        <taxon>Pseudonocardiaceae</taxon>
        <taxon>Saccharopolyspora</taxon>
    </lineage>
</organism>
<evidence type="ECO:0000259" key="3">
    <source>
        <dbReference type="PROSITE" id="PS50846"/>
    </source>
</evidence>
<dbReference type="Proteomes" id="UP000199529">
    <property type="component" value="Unassembled WGS sequence"/>
</dbReference>
<dbReference type="InterPro" id="IPR000428">
    <property type="entry name" value="Cu-bd"/>
</dbReference>
<dbReference type="SUPFAM" id="SSF55008">
    <property type="entry name" value="HMA, heavy metal-associated domain"/>
    <property type="match status" value="1"/>
</dbReference>
<dbReference type="AlphaFoldDB" id="A0A1H3E1R2"/>
<keyword evidence="2" id="KW-0186">Copper</keyword>
<dbReference type="RefSeq" id="WP_093266467.1">
    <property type="nucleotide sequence ID" value="NZ_FNOK01000014.1"/>
</dbReference>
<dbReference type="Pfam" id="PF00403">
    <property type="entry name" value="HMA"/>
    <property type="match status" value="1"/>
</dbReference>
<keyword evidence="5" id="KW-1185">Reference proteome</keyword>
<sequence>MAESTYTVVGMTCGHCVQAVTEEVGKIGGVSGVAVDLPTGTVTVTSADAVSVADVRAAVEEAGYELAPS</sequence>
<dbReference type="GO" id="GO:0006825">
    <property type="term" value="P:copper ion transport"/>
    <property type="evidence" value="ECO:0007669"/>
    <property type="project" value="InterPro"/>
</dbReference>
<dbReference type="InterPro" id="IPR006122">
    <property type="entry name" value="HMA_Cu_ion-bd"/>
</dbReference>
<evidence type="ECO:0000313" key="4">
    <source>
        <dbReference type="EMBL" id="SDX72625.1"/>
    </source>
</evidence>
<dbReference type="InterPro" id="IPR017969">
    <property type="entry name" value="Heavy-metal-associated_CS"/>
</dbReference>
<protein>
    <submittedName>
        <fullName evidence="4">Copper ion binding protein</fullName>
    </submittedName>
</protein>
<dbReference type="PROSITE" id="PS01047">
    <property type="entry name" value="HMA_1"/>
    <property type="match status" value="1"/>
</dbReference>
<gene>
    <name evidence="4" type="ORF">SAMN05216215_101465</name>
</gene>
<name>A0A1H3E1R2_9PSEU</name>
<evidence type="ECO:0000313" key="5">
    <source>
        <dbReference type="Proteomes" id="UP000199529"/>
    </source>
</evidence>
<dbReference type="GO" id="GO:0005507">
    <property type="term" value="F:copper ion binding"/>
    <property type="evidence" value="ECO:0007669"/>
    <property type="project" value="InterPro"/>
</dbReference>
<keyword evidence="1" id="KW-0479">Metal-binding</keyword>
<evidence type="ECO:0000256" key="2">
    <source>
        <dbReference type="ARBA" id="ARBA00023008"/>
    </source>
</evidence>
<dbReference type="PROSITE" id="PS50846">
    <property type="entry name" value="HMA_2"/>
    <property type="match status" value="1"/>
</dbReference>